<dbReference type="RefSeq" id="WP_166825908.1">
    <property type="nucleotide sequence ID" value="NZ_JAAOLX010000005.1"/>
</dbReference>
<protein>
    <submittedName>
        <fullName evidence="1">Uncharacterized protein</fullName>
    </submittedName>
</protein>
<keyword evidence="2" id="KW-1185">Reference proteome</keyword>
<comment type="caution">
    <text evidence="1">The sequence shown here is derived from an EMBL/GenBank/DDBJ whole genome shotgun (WGS) entry which is preliminary data.</text>
</comment>
<name>A0ABX0L014_9NEIS</name>
<evidence type="ECO:0000313" key="2">
    <source>
        <dbReference type="Proteomes" id="UP000712570"/>
    </source>
</evidence>
<sequence>MKIIIYMRAARNKARVDLAKAEAHLLDLYPLPDVDFRKSVLKAKAELRKGKK</sequence>
<accession>A0ABX0L014</accession>
<evidence type="ECO:0000313" key="1">
    <source>
        <dbReference type="EMBL" id="NHQ86686.1"/>
    </source>
</evidence>
<reference evidence="1 2" key="1">
    <citation type="submission" date="2020-03" db="EMBL/GenBank/DDBJ databases">
        <title>Draft genome sequence of environmentally isolated violet-colored cultures.</title>
        <authorList>
            <person name="Wilson H.S."/>
        </authorList>
    </citation>
    <scope>NUCLEOTIDE SEQUENCE [LARGE SCALE GENOMIC DNA]</scope>
    <source>
        <strain evidence="1 2">HSC-16F04</strain>
    </source>
</reference>
<gene>
    <name evidence="1" type="ORF">HA050_11215</name>
</gene>
<organism evidence="1 2">
    <name type="scientific">Iodobacter violaceini</name>
    <dbReference type="NCBI Taxonomy" id="3044271"/>
    <lineage>
        <taxon>Bacteria</taxon>
        <taxon>Pseudomonadati</taxon>
        <taxon>Pseudomonadota</taxon>
        <taxon>Betaproteobacteria</taxon>
        <taxon>Neisseriales</taxon>
        <taxon>Chitinibacteraceae</taxon>
        <taxon>Iodobacter</taxon>
    </lineage>
</organism>
<proteinExistence type="predicted"/>
<dbReference type="EMBL" id="JAAOLX010000005">
    <property type="protein sequence ID" value="NHQ86686.1"/>
    <property type="molecule type" value="Genomic_DNA"/>
</dbReference>
<dbReference type="Proteomes" id="UP000712570">
    <property type="component" value="Unassembled WGS sequence"/>
</dbReference>